<dbReference type="EMBL" id="OFTH01000031">
    <property type="protein sequence ID" value="SOZ65381.1"/>
    <property type="molecule type" value="Genomic_DNA"/>
</dbReference>
<dbReference type="AlphaFoldDB" id="A0A976G3L6"/>
<dbReference type="Gene3D" id="3.30.70.100">
    <property type="match status" value="1"/>
</dbReference>
<protein>
    <recommendedName>
        <fullName evidence="1">ABM domain-containing protein</fullName>
    </recommendedName>
</protein>
<sequence length="119" mass="13479">MPEPAWGFGPVPHESPYFNRQRLMIHEIVQITIKPGMEAQFEASVASARPLFLDSKGCHGVNLQRSIEQPSHYALVVAWETLEDHTVHFRQSEAFHQWRGLVSDCFAAPPAIHHVNTVI</sequence>
<accession>A0A976G3L6</accession>
<reference evidence="2 3" key="1">
    <citation type="submission" date="2018-01" db="EMBL/GenBank/DDBJ databases">
        <authorList>
            <person name="Clerissi C."/>
        </authorList>
    </citation>
    <scope>NUCLEOTIDE SEQUENCE [LARGE SCALE GENOMIC DNA]</scope>
    <source>
        <strain evidence="2">Cupriavidus taiwanensis STM 8556</strain>
    </source>
</reference>
<dbReference type="PROSITE" id="PS51725">
    <property type="entry name" value="ABM"/>
    <property type="match status" value="1"/>
</dbReference>
<organism evidence="2 3">
    <name type="scientific">Cupriavidus taiwanensis</name>
    <dbReference type="NCBI Taxonomy" id="164546"/>
    <lineage>
        <taxon>Bacteria</taxon>
        <taxon>Pseudomonadati</taxon>
        <taxon>Pseudomonadota</taxon>
        <taxon>Betaproteobacteria</taxon>
        <taxon>Burkholderiales</taxon>
        <taxon>Burkholderiaceae</taxon>
        <taxon>Cupriavidus</taxon>
    </lineage>
</organism>
<feature type="domain" description="ABM" evidence="1">
    <location>
        <begin position="25"/>
        <end position="115"/>
    </location>
</feature>
<evidence type="ECO:0000259" key="1">
    <source>
        <dbReference type="PROSITE" id="PS51725"/>
    </source>
</evidence>
<dbReference type="SUPFAM" id="SSF54909">
    <property type="entry name" value="Dimeric alpha+beta barrel"/>
    <property type="match status" value="1"/>
</dbReference>
<dbReference type="InterPro" id="IPR011008">
    <property type="entry name" value="Dimeric_a/b-barrel"/>
</dbReference>
<evidence type="ECO:0000313" key="2">
    <source>
        <dbReference type="EMBL" id="SOZ65381.1"/>
    </source>
</evidence>
<name>A0A976G3L6_9BURK</name>
<proteinExistence type="predicted"/>
<dbReference type="InterPro" id="IPR007138">
    <property type="entry name" value="ABM_dom"/>
</dbReference>
<evidence type="ECO:0000313" key="3">
    <source>
        <dbReference type="Proteomes" id="UP000256952"/>
    </source>
</evidence>
<dbReference type="Proteomes" id="UP000256952">
    <property type="component" value="Chromosome CBM2613_a"/>
</dbReference>
<dbReference type="Pfam" id="PF03992">
    <property type="entry name" value="ABM"/>
    <property type="match status" value="1"/>
</dbReference>
<gene>
    <name evidence="2" type="ORF">CBM2613_A70028</name>
</gene>
<comment type="caution">
    <text evidence="2">The sequence shown here is derived from an EMBL/GenBank/DDBJ whole genome shotgun (WGS) entry which is preliminary data.</text>
</comment>